<evidence type="ECO:0008006" key="5">
    <source>
        <dbReference type="Google" id="ProtNLM"/>
    </source>
</evidence>
<evidence type="ECO:0000313" key="1">
    <source>
        <dbReference type="EMBL" id="SFB67888.1"/>
    </source>
</evidence>
<dbReference type="RefSeq" id="WP_072876147.1">
    <property type="nucleotide sequence ID" value="NZ_FOKU01000001.1"/>
</dbReference>
<gene>
    <name evidence="1" type="ORF">SAMN04487891_101315</name>
    <name evidence="2" type="ORF">SAMN05216293_0319</name>
</gene>
<accession>A0A1M6PU30</accession>
<proteinExistence type="predicted"/>
<organism evidence="2 3">
    <name type="scientific">Flagellimonas taeanensis</name>
    <dbReference type="NCBI Taxonomy" id="1005926"/>
    <lineage>
        <taxon>Bacteria</taxon>
        <taxon>Pseudomonadati</taxon>
        <taxon>Bacteroidota</taxon>
        <taxon>Flavobacteriia</taxon>
        <taxon>Flavobacteriales</taxon>
        <taxon>Flavobacteriaceae</taxon>
        <taxon>Flagellimonas</taxon>
    </lineage>
</organism>
<keyword evidence="4" id="KW-1185">Reference proteome</keyword>
<evidence type="ECO:0000313" key="3">
    <source>
        <dbReference type="Proteomes" id="UP000184031"/>
    </source>
</evidence>
<name>A0A1M6PU30_9FLAO</name>
<dbReference type="AlphaFoldDB" id="A0A1M6PU30"/>
<reference evidence="2 3" key="1">
    <citation type="submission" date="2016-11" db="EMBL/GenBank/DDBJ databases">
        <authorList>
            <person name="Varghese N."/>
            <person name="Submissions S."/>
        </authorList>
    </citation>
    <scope>NUCLEOTIDE SEQUENCE [LARGE SCALE GENOMIC DNA]</scope>
    <source>
        <strain evidence="2 3">CGMCC 1.12174</strain>
        <strain evidence="1 4">DSM 26351</strain>
    </source>
</reference>
<dbReference type="Proteomes" id="UP000184031">
    <property type="component" value="Unassembled WGS sequence"/>
</dbReference>
<dbReference type="Proteomes" id="UP000198940">
    <property type="component" value="Unassembled WGS sequence"/>
</dbReference>
<sequence length="206" mass="22665">MKTLLFLPVLFFLVPLQGQKLVKKAFIGPRTESIQIDAKYCYRIDLRTAPTKEVQVSASIEGEYAKDLLVSIEEKGTTVLVGAGFQPIFINPNDKLSAHKVVSIALQISVPEHKKVSVYGTNSNVNAMGKYENLHITLSDGICTLENVSETVEVATQKGDIWLTAPSGDILAESTYGKVDQETIPFGDNQFILKTVEGQIHLKKTK</sequence>
<evidence type="ECO:0000313" key="4">
    <source>
        <dbReference type="Proteomes" id="UP000198940"/>
    </source>
</evidence>
<dbReference type="EMBL" id="FRAT01000001">
    <property type="protein sequence ID" value="SHK11463.1"/>
    <property type="molecule type" value="Genomic_DNA"/>
</dbReference>
<dbReference type="OrthoDB" id="1144071at2"/>
<evidence type="ECO:0000313" key="2">
    <source>
        <dbReference type="EMBL" id="SHK11463.1"/>
    </source>
</evidence>
<dbReference type="STRING" id="1055723.SAMN05216293_0319"/>
<comment type="caution">
    <text evidence="2">The sequence shown here is derived from an EMBL/GenBank/DDBJ whole genome shotgun (WGS) entry which is preliminary data.</text>
</comment>
<protein>
    <recommendedName>
        <fullName evidence="5">Adhesin domain-containing protein</fullName>
    </recommendedName>
</protein>
<dbReference type="EMBL" id="FOKU01000001">
    <property type="protein sequence ID" value="SFB67888.1"/>
    <property type="molecule type" value="Genomic_DNA"/>
</dbReference>